<dbReference type="Pfam" id="PF07859">
    <property type="entry name" value="Abhydrolase_3"/>
    <property type="match status" value="1"/>
</dbReference>
<dbReference type="PANTHER" id="PTHR23025:SF3">
    <property type="entry name" value="HORMONE-SENSITIVE LIPASE"/>
    <property type="match status" value="1"/>
</dbReference>
<dbReference type="Gene3D" id="3.40.50.1820">
    <property type="entry name" value="alpha/beta hydrolase"/>
    <property type="match status" value="1"/>
</dbReference>
<evidence type="ECO:0000313" key="2">
    <source>
        <dbReference type="EMBL" id="TKT93692.1"/>
    </source>
</evidence>
<dbReference type="InterPro" id="IPR029058">
    <property type="entry name" value="AB_hydrolase_fold"/>
</dbReference>
<gene>
    <name evidence="2" type="ORF">FDK13_00320</name>
</gene>
<dbReference type="GO" id="GO:0019433">
    <property type="term" value="P:triglyceride catabolic process"/>
    <property type="evidence" value="ECO:0007669"/>
    <property type="project" value="TreeGrafter"/>
</dbReference>
<dbReference type="GO" id="GO:0004806">
    <property type="term" value="F:triacylglycerol lipase activity"/>
    <property type="evidence" value="ECO:0007669"/>
    <property type="project" value="TreeGrafter"/>
</dbReference>
<dbReference type="PANTHER" id="PTHR23025">
    <property type="entry name" value="TRIACYLGLYCEROL LIPASE"/>
    <property type="match status" value="1"/>
</dbReference>
<feature type="domain" description="Alpha/beta hydrolase fold-3" evidence="1">
    <location>
        <begin position="51"/>
        <end position="247"/>
    </location>
</feature>
<dbReference type="InterPro" id="IPR013094">
    <property type="entry name" value="AB_hydrolase_3"/>
</dbReference>
<dbReference type="GO" id="GO:0005829">
    <property type="term" value="C:cytosol"/>
    <property type="evidence" value="ECO:0007669"/>
    <property type="project" value="TreeGrafter"/>
</dbReference>
<sequence length="286" mass="32042">MEDIKARRDGFDQLGNLYPKAAEVSIKQENINGLNCFWFTPENEISKTITIFLHGGVFALGSIRSHASMVSHFSEKLQRRILFVDYALAPENPFPAALKDVIQVYEELIKTYPDHAISFIGDSAGTGLIVSSVGEMLKRNIQLPEKVVFISGWINLEGNNSSMEENRVIDPILNPEYLKQAATDYAAKVPVEIASPENVVLSEFPPVLILVGTNEILLDDSVNFYNKIKPIQNQAILSIYENQTHVWPLANIHSEASQKALKEVKEFLTIVENKHLVEENNASSNY</sequence>
<keyword evidence="2" id="KW-0378">Hydrolase</keyword>
<accession>A0A4U6D8A5</accession>
<dbReference type="OrthoDB" id="9815425at2"/>
<dbReference type="SUPFAM" id="SSF53474">
    <property type="entry name" value="alpha/beta-Hydrolases"/>
    <property type="match status" value="1"/>
</dbReference>
<evidence type="ECO:0000259" key="1">
    <source>
        <dbReference type="Pfam" id="PF07859"/>
    </source>
</evidence>
<dbReference type="RefSeq" id="WP_137337986.1">
    <property type="nucleotide sequence ID" value="NZ_BSQH01000001.1"/>
</dbReference>
<keyword evidence="3" id="KW-1185">Reference proteome</keyword>
<evidence type="ECO:0000313" key="3">
    <source>
        <dbReference type="Proteomes" id="UP000304900"/>
    </source>
</evidence>
<dbReference type="Proteomes" id="UP000304900">
    <property type="component" value="Unassembled WGS sequence"/>
</dbReference>
<comment type="caution">
    <text evidence="2">The sequence shown here is derived from an EMBL/GenBank/DDBJ whole genome shotgun (WGS) entry which is preliminary data.</text>
</comment>
<dbReference type="EMBL" id="SZVO01000001">
    <property type="protein sequence ID" value="TKT93692.1"/>
    <property type="molecule type" value="Genomic_DNA"/>
</dbReference>
<reference evidence="2 3" key="1">
    <citation type="submission" date="2019-05" db="EMBL/GenBank/DDBJ databases">
        <title>Dyadobacter AR-3-8 sp. nov., isolated from arctic soil.</title>
        <authorList>
            <person name="Chaudhary D.K."/>
        </authorList>
    </citation>
    <scope>NUCLEOTIDE SEQUENCE [LARGE SCALE GENOMIC DNA]</scope>
    <source>
        <strain evidence="2 3">AR-3-8</strain>
    </source>
</reference>
<proteinExistence type="predicted"/>
<name>A0A4U6D8A5_9BACT</name>
<organism evidence="2 3">
    <name type="scientific">Dyadobacter frigoris</name>
    <dbReference type="NCBI Taxonomy" id="2576211"/>
    <lineage>
        <taxon>Bacteria</taxon>
        <taxon>Pseudomonadati</taxon>
        <taxon>Bacteroidota</taxon>
        <taxon>Cytophagia</taxon>
        <taxon>Cytophagales</taxon>
        <taxon>Spirosomataceae</taxon>
        <taxon>Dyadobacter</taxon>
    </lineage>
</organism>
<dbReference type="GO" id="GO:0004771">
    <property type="term" value="F:sterol ester esterase activity"/>
    <property type="evidence" value="ECO:0007669"/>
    <property type="project" value="TreeGrafter"/>
</dbReference>
<protein>
    <submittedName>
        <fullName evidence="2">Alpha/beta hydrolase</fullName>
    </submittedName>
</protein>
<dbReference type="AlphaFoldDB" id="A0A4U6D8A5"/>